<sequence length="381" mass="38827">MEALQREVGVFVTNRAQEADALEKARDAQADPAKRAALDAQLVEAQKWGPGGDYRRIATAITAAAGGNVTGGAAEMTKAATVNYLQGLGAKQVKALGEHLDPASKAALHAIVGCAGGAASGGNCGAGAMGSAAGSLLGNLLASTDQTGQKLTQPEREVRVNLITSIVAGVAAGAGGDVPTASSGAKTEAENNTAGILLPSTPPQSGGVRPPFTIPGFEKFERKKGDNVTADPIAEIDPTAGTTTPNDGPTVFDPLIQPIKDLVGSINDTITTAVTGEGDEKKSPTLDGGKQGKHIPGHNNFTDGRSELTHSNPQQLVEKFAGTGQSANGIPIGQAGSRERVDFGDVIGIYVDPVTEERSPTTNGIIHYGKDGVHIVPARPK</sequence>
<feature type="domain" description="Bacterial toxin 50" evidence="3">
    <location>
        <begin position="289"/>
        <end position="377"/>
    </location>
</feature>
<keyword evidence="5" id="KW-1185">Reference proteome</keyword>
<reference evidence="4 5" key="1">
    <citation type="submission" date="2019-08" db="EMBL/GenBank/DDBJ databases">
        <authorList>
            <person name="Peeters C."/>
        </authorList>
    </citation>
    <scope>NUCLEOTIDE SEQUENCE [LARGE SCALE GENOMIC DNA]</scope>
    <source>
        <strain evidence="4 5">LMG 30175</strain>
    </source>
</reference>
<evidence type="ECO:0000256" key="1">
    <source>
        <dbReference type="SAM" id="MobiDB-lite"/>
    </source>
</evidence>
<dbReference type="AlphaFoldDB" id="A0A5E4ZFK7"/>
<gene>
    <name evidence="4" type="ORF">PTE30175_05338</name>
</gene>
<evidence type="ECO:0000259" key="2">
    <source>
        <dbReference type="Pfam" id="PF04830"/>
    </source>
</evidence>
<dbReference type="Proteomes" id="UP000414233">
    <property type="component" value="Unassembled WGS sequence"/>
</dbReference>
<accession>A0A5E4ZFK7</accession>
<organism evidence="4 5">
    <name type="scientific">Pandoraea terrae</name>
    <dbReference type="NCBI Taxonomy" id="1537710"/>
    <lineage>
        <taxon>Bacteria</taxon>
        <taxon>Pseudomonadati</taxon>
        <taxon>Pseudomonadota</taxon>
        <taxon>Betaproteobacteria</taxon>
        <taxon>Burkholderiales</taxon>
        <taxon>Burkholderiaceae</taxon>
        <taxon>Pandoraea</taxon>
    </lineage>
</organism>
<dbReference type="InterPro" id="IPR006915">
    <property type="entry name" value="DUF637_hemagglutn_put"/>
</dbReference>
<proteinExistence type="predicted"/>
<dbReference type="Pfam" id="PF04830">
    <property type="entry name" value="DUF637"/>
    <property type="match status" value="1"/>
</dbReference>
<name>A0A5E4ZFK7_9BURK</name>
<dbReference type="InterPro" id="IPR029100">
    <property type="entry name" value="Ntox50"/>
</dbReference>
<feature type="region of interest" description="Disordered" evidence="1">
    <location>
        <begin position="275"/>
        <end position="295"/>
    </location>
</feature>
<evidence type="ECO:0000313" key="5">
    <source>
        <dbReference type="Proteomes" id="UP000414233"/>
    </source>
</evidence>
<dbReference type="Pfam" id="PF15542">
    <property type="entry name" value="Ntox50"/>
    <property type="match status" value="1"/>
</dbReference>
<evidence type="ECO:0000259" key="3">
    <source>
        <dbReference type="Pfam" id="PF15542"/>
    </source>
</evidence>
<protein>
    <submittedName>
        <fullName evidence="4">Hemagglutinin-related protein</fullName>
    </submittedName>
</protein>
<dbReference type="EMBL" id="CABPRZ010000039">
    <property type="protein sequence ID" value="VVE58973.1"/>
    <property type="molecule type" value="Genomic_DNA"/>
</dbReference>
<feature type="domain" description="DUF637" evidence="2">
    <location>
        <begin position="58"/>
        <end position="130"/>
    </location>
</feature>
<evidence type="ECO:0000313" key="4">
    <source>
        <dbReference type="EMBL" id="VVE58973.1"/>
    </source>
</evidence>